<proteinExistence type="predicted"/>
<gene>
    <name evidence="1" type="ORF">LPLAT_LOCUS6276</name>
</gene>
<protein>
    <submittedName>
        <fullName evidence="1">Uncharacterized protein</fullName>
    </submittedName>
</protein>
<reference evidence="1" key="1">
    <citation type="submission" date="2024-04" db="EMBL/GenBank/DDBJ databases">
        <authorList>
            <consortium name="Molecular Ecology Group"/>
        </authorList>
    </citation>
    <scope>NUCLEOTIDE SEQUENCE</scope>
</reference>
<evidence type="ECO:0000313" key="2">
    <source>
        <dbReference type="Proteomes" id="UP001497644"/>
    </source>
</evidence>
<dbReference type="EMBL" id="OZ034825">
    <property type="protein sequence ID" value="CAL1680213.1"/>
    <property type="molecule type" value="Genomic_DNA"/>
</dbReference>
<keyword evidence="2" id="KW-1185">Reference proteome</keyword>
<dbReference type="AlphaFoldDB" id="A0AAV2NK98"/>
<sequence>MSHAFSILEVKSDEWLEEGLGYKWPNLPVVKRFRVDHITKGRQKRMPNRQVAVGIDNGQVHLSRAGQGKQRTSESSWRWRPVFRAEDRSNDGKPDGFHRRTNFSSEWSGDTLCATTKHYTLWNFTLLSVRGGCTNSPELVEIGIFKTALQSNRF</sequence>
<organism evidence="1 2">
    <name type="scientific">Lasius platythorax</name>
    <dbReference type="NCBI Taxonomy" id="488582"/>
    <lineage>
        <taxon>Eukaryota</taxon>
        <taxon>Metazoa</taxon>
        <taxon>Ecdysozoa</taxon>
        <taxon>Arthropoda</taxon>
        <taxon>Hexapoda</taxon>
        <taxon>Insecta</taxon>
        <taxon>Pterygota</taxon>
        <taxon>Neoptera</taxon>
        <taxon>Endopterygota</taxon>
        <taxon>Hymenoptera</taxon>
        <taxon>Apocrita</taxon>
        <taxon>Aculeata</taxon>
        <taxon>Formicoidea</taxon>
        <taxon>Formicidae</taxon>
        <taxon>Formicinae</taxon>
        <taxon>Lasius</taxon>
        <taxon>Lasius</taxon>
    </lineage>
</organism>
<accession>A0AAV2NK98</accession>
<dbReference type="Proteomes" id="UP001497644">
    <property type="component" value="Chromosome 2"/>
</dbReference>
<name>A0AAV2NK98_9HYME</name>
<evidence type="ECO:0000313" key="1">
    <source>
        <dbReference type="EMBL" id="CAL1680213.1"/>
    </source>
</evidence>